<dbReference type="Gene3D" id="3.30.360.10">
    <property type="entry name" value="Dihydrodipicolinate Reductase, domain 2"/>
    <property type="match status" value="1"/>
</dbReference>
<evidence type="ECO:0000259" key="1">
    <source>
        <dbReference type="Pfam" id="PF01408"/>
    </source>
</evidence>
<proteinExistence type="predicted"/>
<dbReference type="RefSeq" id="WP_130613661.1">
    <property type="nucleotide sequence ID" value="NZ_AP019400.1"/>
</dbReference>
<evidence type="ECO:0000259" key="2">
    <source>
        <dbReference type="Pfam" id="PF22725"/>
    </source>
</evidence>
<dbReference type="SUPFAM" id="SSF55347">
    <property type="entry name" value="Glyceraldehyde-3-phosphate dehydrogenase-like, C-terminal domain"/>
    <property type="match status" value="1"/>
</dbReference>
<organism evidence="3 4">
    <name type="scientific">Cohnella abietis</name>
    <dbReference type="NCBI Taxonomy" id="2507935"/>
    <lineage>
        <taxon>Bacteria</taxon>
        <taxon>Bacillati</taxon>
        <taxon>Bacillota</taxon>
        <taxon>Bacilli</taxon>
        <taxon>Bacillales</taxon>
        <taxon>Paenibacillaceae</taxon>
        <taxon>Cohnella</taxon>
    </lineage>
</organism>
<dbReference type="OrthoDB" id="9815825at2"/>
<dbReference type="InterPro" id="IPR036291">
    <property type="entry name" value="NAD(P)-bd_dom_sf"/>
</dbReference>
<evidence type="ECO:0000313" key="4">
    <source>
        <dbReference type="Proteomes" id="UP000289856"/>
    </source>
</evidence>
<accession>A0A3T1DB56</accession>
<dbReference type="Pfam" id="PF22725">
    <property type="entry name" value="GFO_IDH_MocA_C3"/>
    <property type="match status" value="1"/>
</dbReference>
<feature type="domain" description="GFO/IDH/MocA-like oxidoreductase" evidence="2">
    <location>
        <begin position="131"/>
        <end position="249"/>
    </location>
</feature>
<evidence type="ECO:0000313" key="3">
    <source>
        <dbReference type="EMBL" id="BBI35205.1"/>
    </source>
</evidence>
<reference evidence="3 4" key="1">
    <citation type="submission" date="2019-01" db="EMBL/GenBank/DDBJ databases">
        <title>Complete genome sequence of Cohnella hallensis HS21 isolated from Korean fir (Abies koreana) rhizospheric soil.</title>
        <authorList>
            <person name="Jiang L."/>
            <person name="Kang S.W."/>
            <person name="Kim S."/>
            <person name="Jung J."/>
            <person name="Kim C.Y."/>
            <person name="Kim D.H."/>
            <person name="Kim S.W."/>
            <person name="Lee J."/>
        </authorList>
    </citation>
    <scope>NUCLEOTIDE SEQUENCE [LARGE SCALE GENOMIC DNA]</scope>
    <source>
        <strain evidence="3 4">HS21</strain>
    </source>
</reference>
<dbReference type="PANTHER" id="PTHR43377">
    <property type="entry name" value="BILIVERDIN REDUCTASE A"/>
    <property type="match status" value="1"/>
</dbReference>
<name>A0A3T1DB56_9BACL</name>
<feature type="domain" description="Gfo/Idh/MocA-like oxidoreductase N-terminal" evidence="1">
    <location>
        <begin position="2"/>
        <end position="123"/>
    </location>
</feature>
<dbReference type="AlphaFoldDB" id="A0A3T1DB56"/>
<dbReference type="Proteomes" id="UP000289856">
    <property type="component" value="Chromosome"/>
</dbReference>
<dbReference type="InterPro" id="IPR000683">
    <property type="entry name" value="Gfo/Idh/MocA-like_OxRdtase_N"/>
</dbReference>
<keyword evidence="4" id="KW-1185">Reference proteome</keyword>
<dbReference type="EMBL" id="AP019400">
    <property type="protein sequence ID" value="BBI35205.1"/>
    <property type="molecule type" value="Genomic_DNA"/>
</dbReference>
<dbReference type="Gene3D" id="3.40.50.720">
    <property type="entry name" value="NAD(P)-binding Rossmann-like Domain"/>
    <property type="match status" value="1"/>
</dbReference>
<dbReference type="KEGG" id="cohn:KCTCHS21_46040"/>
<dbReference type="PANTHER" id="PTHR43377:SF1">
    <property type="entry name" value="BILIVERDIN REDUCTASE A"/>
    <property type="match status" value="1"/>
</dbReference>
<protein>
    <submittedName>
        <fullName evidence="3">Oxidoreductase</fullName>
    </submittedName>
</protein>
<dbReference type="InterPro" id="IPR051450">
    <property type="entry name" value="Gfo/Idh/MocA_Oxidoreductases"/>
</dbReference>
<gene>
    <name evidence="3" type="ORF">KCTCHS21_46040</name>
</gene>
<sequence length="336" mass="37131">MIKIGLIGTGFMGSMHASCYEALAGKVGFQVTAVADDNFENATKLAAKFGAKAYSSGEQLILEADVNTIDICLPTFLHTKHALLALEQGHNVFIEKPVCLTEDEAHQLLDKSSKSPGKVMVGHCIRFWTEYQYLKEVTDNSTFGKIISGVFKRISPRPDWGWNNWLLDGKRSGSSALDLHIHDVDYVRYLLGEPESTVSSAVNKDGFADHIFSTYKYGEAVISLEGSWEYPVGFPFEMSYRVRFEQATLTFSSSNGGVDVYTEKGEHYRPQLEGDAPQDSAALEGGGNLSSLGGYYNELLYFLQCLTEDKEITVSPLEEGIASFRLARREIASALK</sequence>
<dbReference type="GO" id="GO:0000166">
    <property type="term" value="F:nucleotide binding"/>
    <property type="evidence" value="ECO:0007669"/>
    <property type="project" value="InterPro"/>
</dbReference>
<dbReference type="Pfam" id="PF01408">
    <property type="entry name" value="GFO_IDH_MocA"/>
    <property type="match status" value="1"/>
</dbReference>
<dbReference type="InterPro" id="IPR055170">
    <property type="entry name" value="GFO_IDH_MocA-like_dom"/>
</dbReference>
<dbReference type="SUPFAM" id="SSF51735">
    <property type="entry name" value="NAD(P)-binding Rossmann-fold domains"/>
    <property type="match status" value="1"/>
</dbReference>